<organism evidence="2 3">
    <name type="scientific">Cupriavidus basilensis OR16</name>
    <dbReference type="NCBI Taxonomy" id="1127483"/>
    <lineage>
        <taxon>Bacteria</taxon>
        <taxon>Pseudomonadati</taxon>
        <taxon>Pseudomonadota</taxon>
        <taxon>Betaproteobacteria</taxon>
        <taxon>Burkholderiales</taxon>
        <taxon>Burkholderiaceae</taxon>
        <taxon>Cupriavidus</taxon>
    </lineage>
</organism>
<dbReference type="EMBL" id="AHJE01000235">
    <property type="protein sequence ID" value="EHP37620.1"/>
    <property type="molecule type" value="Genomic_DNA"/>
</dbReference>
<evidence type="ECO:0000313" key="3">
    <source>
        <dbReference type="Proteomes" id="UP000005808"/>
    </source>
</evidence>
<accession>H1SIM7</accession>
<name>H1SIM7_9BURK</name>
<dbReference type="GO" id="GO:0051920">
    <property type="term" value="F:peroxiredoxin activity"/>
    <property type="evidence" value="ECO:0007669"/>
    <property type="project" value="InterPro"/>
</dbReference>
<keyword evidence="2" id="KW-0560">Oxidoreductase</keyword>
<comment type="caution">
    <text evidence="2">The sequence shown here is derived from an EMBL/GenBank/DDBJ whole genome shotgun (WGS) entry which is preliminary data.</text>
</comment>
<dbReference type="OrthoDB" id="9801997at2"/>
<dbReference type="PANTHER" id="PTHR34846:SF10">
    <property type="entry name" value="CYTOPLASMIC PROTEIN"/>
    <property type="match status" value="1"/>
</dbReference>
<evidence type="ECO:0000313" key="2">
    <source>
        <dbReference type="EMBL" id="EHP37620.1"/>
    </source>
</evidence>
<dbReference type="Proteomes" id="UP000005808">
    <property type="component" value="Unassembled WGS sequence"/>
</dbReference>
<evidence type="ECO:0000259" key="1">
    <source>
        <dbReference type="Pfam" id="PF02627"/>
    </source>
</evidence>
<dbReference type="Gene3D" id="1.20.1290.10">
    <property type="entry name" value="AhpD-like"/>
    <property type="match status" value="1"/>
</dbReference>
<dbReference type="RefSeq" id="WP_006164712.1">
    <property type="nucleotide sequence ID" value="NZ_AHJE01000235.1"/>
</dbReference>
<dbReference type="InterPro" id="IPR029032">
    <property type="entry name" value="AhpD-like"/>
</dbReference>
<dbReference type="InterPro" id="IPR004675">
    <property type="entry name" value="AhpD_core"/>
</dbReference>
<sequence>MTLRLDSHRANRPSTELLLRLDRRAERYRLEHSLVDIVRLRVSQINGCPYCIDLHSTRARKDGEMAARIDMLELWRETSRYTDRERAALAWAEAVTRIAGTRVPDAVWEAVRPYFSDREIVDLTLLVTAVNSLNRFGIAFRRTPG</sequence>
<reference evidence="2 3" key="1">
    <citation type="journal article" date="2012" name="J. Bacteriol.">
        <title>De Novo Genome Project of Cupriavidus basilensis OR16.</title>
        <authorList>
            <person name="Cserhati M."/>
            <person name="Kriszt B."/>
            <person name="Szoboszlay S."/>
            <person name="Toth A."/>
            <person name="Szabo I."/>
            <person name="Tancsics A."/>
            <person name="Nagy I."/>
            <person name="Horvath B."/>
            <person name="Nagy I."/>
            <person name="Kukolya J."/>
        </authorList>
    </citation>
    <scope>NUCLEOTIDE SEQUENCE [LARGE SCALE GENOMIC DNA]</scope>
    <source>
        <strain evidence="2 3">OR16</strain>
    </source>
</reference>
<dbReference type="PANTHER" id="PTHR34846">
    <property type="entry name" value="4-CARBOXYMUCONOLACTONE DECARBOXYLASE FAMILY PROTEIN (AFU_ORTHOLOGUE AFUA_6G11590)"/>
    <property type="match status" value="1"/>
</dbReference>
<dbReference type="InterPro" id="IPR003779">
    <property type="entry name" value="CMD-like"/>
</dbReference>
<dbReference type="NCBIfam" id="TIGR00778">
    <property type="entry name" value="ahpD_dom"/>
    <property type="match status" value="1"/>
</dbReference>
<dbReference type="SUPFAM" id="SSF69118">
    <property type="entry name" value="AhpD-like"/>
    <property type="match status" value="1"/>
</dbReference>
<protein>
    <submittedName>
        <fullName evidence="2">Alkylhydroperoxidase</fullName>
    </submittedName>
</protein>
<feature type="domain" description="Carboxymuconolactone decarboxylase-like" evidence="1">
    <location>
        <begin position="29"/>
        <end position="94"/>
    </location>
</feature>
<gene>
    <name evidence="2" type="ORF">OR16_41774</name>
</gene>
<keyword evidence="2" id="KW-0575">Peroxidase</keyword>
<dbReference type="PATRIC" id="fig|1127483.3.peg.8274"/>
<dbReference type="Pfam" id="PF02627">
    <property type="entry name" value="CMD"/>
    <property type="match status" value="1"/>
</dbReference>
<proteinExistence type="predicted"/>
<dbReference type="AlphaFoldDB" id="H1SIM7"/>